<protein>
    <recommendedName>
        <fullName evidence="2">Cupin type-1 domain-containing protein</fullName>
    </recommendedName>
</protein>
<comment type="caution">
    <text evidence="3">The sequence shown here is derived from an EMBL/GenBank/DDBJ whole genome shotgun (WGS) entry which is preliminary data.</text>
</comment>
<sequence length="249" mass="27473">MAPMFRQYHLFPTDHVPNSPRPLLHYKNVLAMKGGKSHCDPGEVWVMFTNNEWRVAWIFRYGQTQLSHFHSEAHECMAVLSGTASIRFGVADLSEDLDKNTYGSAWEAGGTTLEAEAGDVFVIPAGVAHKTHNCKPEAEFRLMSPGNAHGIEADDPKSSLSALDLTGYTMMGAYNGGDWDFVQKGGMFEKSWVVPKPKFDPVFGDSEQGLIKTWSGNNKNPEGLRVNFDKNGNAVNTPLSSSRPPKARL</sequence>
<dbReference type="Pfam" id="PF00190">
    <property type="entry name" value="Cupin_1"/>
    <property type="match status" value="1"/>
</dbReference>
<reference evidence="3" key="1">
    <citation type="submission" date="2021-10" db="EMBL/GenBank/DDBJ databases">
        <authorList>
            <person name="Piombo E."/>
        </authorList>
    </citation>
    <scope>NUCLEOTIDE SEQUENCE</scope>
</reference>
<feature type="domain" description="Cupin type-1" evidence="2">
    <location>
        <begin position="68"/>
        <end position="163"/>
    </location>
</feature>
<dbReference type="CDD" id="cd02219">
    <property type="entry name" value="cupin_YjlB-like"/>
    <property type="match status" value="1"/>
</dbReference>
<dbReference type="InterPro" id="IPR006045">
    <property type="entry name" value="Cupin_1"/>
</dbReference>
<keyword evidence="4" id="KW-1185">Reference proteome</keyword>
<dbReference type="InterPro" id="IPR047121">
    <property type="entry name" value="YjiB-like"/>
</dbReference>
<dbReference type="Proteomes" id="UP000754883">
    <property type="component" value="Unassembled WGS sequence"/>
</dbReference>
<dbReference type="PANTHER" id="PTHR36448:SF3">
    <property type="entry name" value="CUPIN TYPE-2 DOMAIN-CONTAINING PROTEIN"/>
    <property type="match status" value="1"/>
</dbReference>
<evidence type="ECO:0000259" key="2">
    <source>
        <dbReference type="Pfam" id="PF00190"/>
    </source>
</evidence>
<feature type="region of interest" description="Disordered" evidence="1">
    <location>
        <begin position="228"/>
        <end position="249"/>
    </location>
</feature>
<dbReference type="Gene3D" id="2.60.120.10">
    <property type="entry name" value="Jelly Rolls"/>
    <property type="match status" value="1"/>
</dbReference>
<evidence type="ECO:0000313" key="3">
    <source>
        <dbReference type="EMBL" id="CAG9989109.1"/>
    </source>
</evidence>
<evidence type="ECO:0000256" key="1">
    <source>
        <dbReference type="SAM" id="MobiDB-lite"/>
    </source>
</evidence>
<organism evidence="3 4">
    <name type="scientific">Clonostachys byssicola</name>
    <dbReference type="NCBI Taxonomy" id="160290"/>
    <lineage>
        <taxon>Eukaryota</taxon>
        <taxon>Fungi</taxon>
        <taxon>Dikarya</taxon>
        <taxon>Ascomycota</taxon>
        <taxon>Pezizomycotina</taxon>
        <taxon>Sordariomycetes</taxon>
        <taxon>Hypocreomycetidae</taxon>
        <taxon>Hypocreales</taxon>
        <taxon>Bionectriaceae</taxon>
        <taxon>Clonostachys</taxon>
    </lineage>
</organism>
<dbReference type="EMBL" id="CABFNO020001458">
    <property type="protein sequence ID" value="CAG9989109.1"/>
    <property type="molecule type" value="Genomic_DNA"/>
</dbReference>
<name>A0A9N9UHF0_9HYPO</name>
<accession>A0A9N9UHF0</accession>
<proteinExistence type="predicted"/>
<dbReference type="InterPro" id="IPR014710">
    <property type="entry name" value="RmlC-like_jellyroll"/>
</dbReference>
<gene>
    <name evidence="3" type="ORF">CBYS24578_00018307</name>
</gene>
<dbReference type="InterPro" id="IPR011051">
    <property type="entry name" value="RmlC_Cupin_sf"/>
</dbReference>
<evidence type="ECO:0000313" key="4">
    <source>
        <dbReference type="Proteomes" id="UP000754883"/>
    </source>
</evidence>
<feature type="compositionally biased region" description="Polar residues" evidence="1">
    <location>
        <begin position="233"/>
        <end position="243"/>
    </location>
</feature>
<dbReference type="OrthoDB" id="2446447at2759"/>
<dbReference type="PANTHER" id="PTHR36448">
    <property type="entry name" value="BLR7373 PROTEIN"/>
    <property type="match status" value="1"/>
</dbReference>
<dbReference type="SUPFAM" id="SSF51182">
    <property type="entry name" value="RmlC-like cupins"/>
    <property type="match status" value="1"/>
</dbReference>
<dbReference type="AlphaFoldDB" id="A0A9N9UHF0"/>